<evidence type="ECO:0000313" key="1">
    <source>
        <dbReference type="EMBL" id="QHU28174.1"/>
    </source>
</evidence>
<proteinExistence type="predicted"/>
<name>A0A6C0LF30_9ZZZZ</name>
<organism evidence="1">
    <name type="scientific">viral metagenome</name>
    <dbReference type="NCBI Taxonomy" id="1070528"/>
    <lineage>
        <taxon>unclassified sequences</taxon>
        <taxon>metagenomes</taxon>
        <taxon>organismal metagenomes</taxon>
    </lineage>
</organism>
<reference evidence="1" key="1">
    <citation type="journal article" date="2020" name="Nature">
        <title>Giant virus diversity and host interactions through global metagenomics.</title>
        <authorList>
            <person name="Schulz F."/>
            <person name="Roux S."/>
            <person name="Paez-Espino D."/>
            <person name="Jungbluth S."/>
            <person name="Walsh D.A."/>
            <person name="Denef V.J."/>
            <person name="McMahon K.D."/>
            <person name="Konstantinidis K.T."/>
            <person name="Eloe-Fadrosh E.A."/>
            <person name="Kyrpides N.C."/>
            <person name="Woyke T."/>
        </authorList>
    </citation>
    <scope>NUCLEOTIDE SEQUENCE</scope>
    <source>
        <strain evidence="1">GVMAG-M-3300027770-73</strain>
    </source>
</reference>
<sequence length="36" mass="4558">MPWFIIIHYRIFFTISPKQKMKIVNSKERERSQEYI</sequence>
<accession>A0A6C0LF30</accession>
<protein>
    <submittedName>
        <fullName evidence="1">Uncharacterized protein</fullName>
    </submittedName>
</protein>
<dbReference type="AlphaFoldDB" id="A0A6C0LF30"/>
<dbReference type="EMBL" id="MN740471">
    <property type="protein sequence ID" value="QHU28174.1"/>
    <property type="molecule type" value="Genomic_DNA"/>
</dbReference>